<dbReference type="STRING" id="1470434.AZF00_00245"/>
<dbReference type="SUPFAM" id="SSF48452">
    <property type="entry name" value="TPR-like"/>
    <property type="match status" value="1"/>
</dbReference>
<accession>A0A127M0R6</accession>
<dbReference type="KEGG" id="zal:AZF00_00245"/>
<protein>
    <submittedName>
        <fullName evidence="4">Uncharacterized protein</fullName>
    </submittedName>
</protein>
<keyword evidence="1" id="KW-0175">Coiled coil</keyword>
<feature type="transmembrane region" description="Helical" evidence="2">
    <location>
        <begin position="102"/>
        <end position="122"/>
    </location>
</feature>
<evidence type="ECO:0000256" key="1">
    <source>
        <dbReference type="SAM" id="Coils"/>
    </source>
</evidence>
<evidence type="ECO:0000256" key="3">
    <source>
        <dbReference type="SAM" id="SignalP"/>
    </source>
</evidence>
<dbReference type="Proteomes" id="UP000074119">
    <property type="component" value="Chromosome"/>
</dbReference>
<dbReference type="InterPro" id="IPR019734">
    <property type="entry name" value="TPR_rpt"/>
</dbReference>
<feature type="signal peptide" evidence="3">
    <location>
        <begin position="1"/>
        <end position="21"/>
    </location>
</feature>
<keyword evidence="2" id="KW-0472">Membrane</keyword>
<keyword evidence="2" id="KW-1133">Transmembrane helix</keyword>
<dbReference type="SMART" id="SM00028">
    <property type="entry name" value="TPR"/>
    <property type="match status" value="2"/>
</dbReference>
<feature type="coiled-coil region" evidence="1">
    <location>
        <begin position="134"/>
        <end position="168"/>
    </location>
</feature>
<dbReference type="Gene3D" id="1.25.40.10">
    <property type="entry name" value="Tetratricopeptide repeat domain"/>
    <property type="match status" value="1"/>
</dbReference>
<evidence type="ECO:0000313" key="4">
    <source>
        <dbReference type="EMBL" id="AMO66821.1"/>
    </source>
</evidence>
<feature type="chain" id="PRO_5007274895" evidence="3">
    <location>
        <begin position="22"/>
        <end position="304"/>
    </location>
</feature>
<reference evidence="4 5" key="1">
    <citation type="submission" date="2015-12" db="EMBL/GenBank/DDBJ databases">
        <authorList>
            <person name="Shamseldin A."/>
            <person name="Moawad H."/>
            <person name="Abd El-Rahim W.M."/>
            <person name="Sadowsky M.J."/>
        </authorList>
    </citation>
    <scope>NUCLEOTIDE SEQUENCE [LARGE SCALE GENOMIC DNA]</scope>
    <source>
        <strain evidence="4 5">SM2</strain>
    </source>
</reference>
<evidence type="ECO:0000256" key="2">
    <source>
        <dbReference type="SAM" id="Phobius"/>
    </source>
</evidence>
<keyword evidence="2" id="KW-0812">Transmembrane</keyword>
<dbReference type="InterPro" id="IPR011990">
    <property type="entry name" value="TPR-like_helical_dom_sf"/>
</dbReference>
<keyword evidence="3" id="KW-0732">Signal</keyword>
<dbReference type="AlphaFoldDB" id="A0A127M0R6"/>
<name>A0A127M0R6_9GAMM</name>
<evidence type="ECO:0000313" key="5">
    <source>
        <dbReference type="Proteomes" id="UP000074119"/>
    </source>
</evidence>
<dbReference type="EMBL" id="CP014544">
    <property type="protein sequence ID" value="AMO66821.1"/>
    <property type="molecule type" value="Genomic_DNA"/>
</dbReference>
<gene>
    <name evidence="4" type="ORF">AZF00_00245</name>
</gene>
<dbReference type="NCBIfam" id="NF047558">
    <property type="entry name" value="TPR_END_plus"/>
    <property type="match status" value="1"/>
</dbReference>
<organism evidence="4 5">
    <name type="scientific">Zhongshania aliphaticivorans</name>
    <dbReference type="NCBI Taxonomy" id="1470434"/>
    <lineage>
        <taxon>Bacteria</taxon>
        <taxon>Pseudomonadati</taxon>
        <taxon>Pseudomonadota</taxon>
        <taxon>Gammaproteobacteria</taxon>
        <taxon>Cellvibrionales</taxon>
        <taxon>Spongiibacteraceae</taxon>
        <taxon>Zhongshania</taxon>
    </lineage>
</organism>
<dbReference type="RefSeq" id="WP_008253214.1">
    <property type="nucleotide sequence ID" value="NZ_CP014544.1"/>
</dbReference>
<sequence>MRSIIRGFILCWGLLPLFAVAADSAASTPSEAQPSAAQVDASIDNLDKPLYSPFIERYMLDEVRNLRIDMERAHRELAAEVVDRELGAADKAVSYATNTVTYFFYLIAGVSSALVLMGWNSVRDIKEKVHSVANEQVAELVEEYEKRLRAIEKQLKQETAHIESNREEITLTQEIHSLWLRASQETSPAGKIAIYDQILGVRGDDIEAITYKADAALDQNEPQWAINLCQQALLLDETNAHAFYQLACAHTCQGNLDDAARYFTHAVAQSESYREELYRDPALAELREHPLLIELLTPTVESAS</sequence>
<proteinExistence type="predicted"/>